<dbReference type="EMBL" id="GAKP01009276">
    <property type="protein sequence ID" value="JAC49676.1"/>
    <property type="molecule type" value="Transcribed_RNA"/>
</dbReference>
<accession>A0A034W266</accession>
<dbReference type="AlphaFoldDB" id="A0A034W266"/>
<dbReference type="OrthoDB" id="5801062at2759"/>
<feature type="compositionally biased region" description="Basic and acidic residues" evidence="1">
    <location>
        <begin position="231"/>
        <end position="247"/>
    </location>
</feature>
<feature type="region of interest" description="Disordered" evidence="1">
    <location>
        <begin position="227"/>
        <end position="276"/>
    </location>
</feature>
<sequence length="580" mass="65964">MAPKKTDFDLTDRGWVDLYVKKCENIMKEFTDYVYALQNHCLKERSKIEELDKNYKKLQTKIIEEKPMQQTKYEKRCTLYTPLDRSPLNTDILGITTMTTPTKGEADRTTISDGSPAFLNMAMDSEQLNMESCVLSPAQHHQEILSASEQLSSPNRFSIGIDSVLQHNTSPTCKPRNNNENQSALGFLKARGRVGKTLYNEPYEHKLREQNPAANENDNKLLKSKAKLHSKQSDWLEKDKKCEERKAGLKRSASNMEEVLRKRSLMSLNKSGERKLKQSRLTQMVSMKTNKVQNGSISTSPEDVGDAQKFAFSPTSSLASTTTTQKKLAFQTFSNDTDDIFQFSSEDDDEQHVKKSNDNSVMKQNVKNSNDTTVFQPLPKETDKSDSILAITPTAPPLICLDDSDDNEHGTETKTNFGNKMRTQQEGESHLKKSIVIVKKEKTGSENLATELAAAMLAEWEEEPEHHTVKSETKPNAKAVDMKPRLSQLPEAKFSIKERFNVDCDECQKYIDFMGSNMSLAEIETHLRRCTRHRTAKDDIPTTPPNYWNPLMPSFSENDPRNKTLLEDPFIQRKRGSNKP</sequence>
<feature type="region of interest" description="Disordered" evidence="1">
    <location>
        <begin position="536"/>
        <end position="580"/>
    </location>
</feature>
<reference evidence="2" key="1">
    <citation type="journal article" date="2014" name="BMC Genomics">
        <title>Characterizing the developmental transcriptome of the oriental fruit fly, Bactrocera dorsalis (Diptera: Tephritidae) through comparative genomic analysis with Drosophila melanogaster utilizing modENCODE datasets.</title>
        <authorList>
            <person name="Geib S.M."/>
            <person name="Calla B."/>
            <person name="Hall B."/>
            <person name="Hou S."/>
            <person name="Manoukis N.C."/>
        </authorList>
    </citation>
    <scope>NUCLEOTIDE SEQUENCE</scope>
    <source>
        <strain evidence="2">Punador</strain>
    </source>
</reference>
<organism evidence="2">
    <name type="scientific">Bactrocera dorsalis</name>
    <name type="common">Oriental fruit fly</name>
    <name type="synonym">Dacus dorsalis</name>
    <dbReference type="NCBI Taxonomy" id="27457"/>
    <lineage>
        <taxon>Eukaryota</taxon>
        <taxon>Metazoa</taxon>
        <taxon>Ecdysozoa</taxon>
        <taxon>Arthropoda</taxon>
        <taxon>Hexapoda</taxon>
        <taxon>Insecta</taxon>
        <taxon>Pterygota</taxon>
        <taxon>Neoptera</taxon>
        <taxon>Endopterygota</taxon>
        <taxon>Diptera</taxon>
        <taxon>Brachycera</taxon>
        <taxon>Muscomorpha</taxon>
        <taxon>Tephritoidea</taxon>
        <taxon>Tephritidae</taxon>
        <taxon>Bactrocera</taxon>
        <taxon>Bactrocera</taxon>
    </lineage>
</organism>
<evidence type="ECO:0000313" key="2">
    <source>
        <dbReference type="EMBL" id="JAC49676.1"/>
    </source>
</evidence>
<evidence type="ECO:0000256" key="1">
    <source>
        <dbReference type="SAM" id="MobiDB-lite"/>
    </source>
</evidence>
<evidence type="ECO:0008006" key="3">
    <source>
        <dbReference type="Google" id="ProtNLM"/>
    </source>
</evidence>
<name>A0A034W266_BACDO</name>
<proteinExistence type="predicted"/>
<protein>
    <recommendedName>
        <fullName evidence="3">DNA endonuclease RBBP8</fullName>
    </recommendedName>
</protein>